<dbReference type="Proteomes" id="UP001202922">
    <property type="component" value="Unassembled WGS sequence"/>
</dbReference>
<reference evidence="1 2" key="1">
    <citation type="submission" date="2022-03" db="EMBL/GenBank/DDBJ databases">
        <title>Sinomonas sp. isolated from a soil.</title>
        <authorList>
            <person name="Han J."/>
            <person name="Kim D.-U."/>
        </authorList>
    </citation>
    <scope>NUCLEOTIDE SEQUENCE [LARGE SCALE GENOMIC DNA]</scope>
    <source>
        <strain evidence="1 2">5-5</strain>
    </source>
</reference>
<evidence type="ECO:0000313" key="1">
    <source>
        <dbReference type="EMBL" id="MCH6471173.1"/>
    </source>
</evidence>
<comment type="caution">
    <text evidence="1">The sequence shown here is derived from an EMBL/GenBank/DDBJ whole genome shotgun (WGS) entry which is preliminary data.</text>
</comment>
<name>A0ABS9U3D5_9MICC</name>
<protein>
    <submittedName>
        <fullName evidence="1">Uncharacterized protein</fullName>
    </submittedName>
</protein>
<proteinExistence type="predicted"/>
<organism evidence="1 2">
    <name type="scientific">Sinomonas terrae</name>
    <dbReference type="NCBI Taxonomy" id="2908838"/>
    <lineage>
        <taxon>Bacteria</taxon>
        <taxon>Bacillati</taxon>
        <taxon>Actinomycetota</taxon>
        <taxon>Actinomycetes</taxon>
        <taxon>Micrococcales</taxon>
        <taxon>Micrococcaceae</taxon>
        <taxon>Sinomonas</taxon>
    </lineage>
</organism>
<evidence type="ECO:0000313" key="2">
    <source>
        <dbReference type="Proteomes" id="UP001202922"/>
    </source>
</evidence>
<gene>
    <name evidence="1" type="ORF">L0M17_14495</name>
</gene>
<sequence length="81" mass="8346">MDDQSLYPDEAISTLLGVEGLPGEARGQLEQALGGSYAVRCTALHLVLKGLPQGARHSMTAEQLSVVSLGGIAAAEALADR</sequence>
<dbReference type="EMBL" id="JAKZBV010000001">
    <property type="protein sequence ID" value="MCH6471173.1"/>
    <property type="molecule type" value="Genomic_DNA"/>
</dbReference>
<dbReference type="RefSeq" id="WP_241054787.1">
    <property type="nucleotide sequence ID" value="NZ_JAKZBV010000001.1"/>
</dbReference>
<accession>A0ABS9U3D5</accession>
<keyword evidence="2" id="KW-1185">Reference proteome</keyword>